<protein>
    <submittedName>
        <fullName evidence="1">Uncharacterized protein</fullName>
    </submittedName>
</protein>
<comment type="caution">
    <text evidence="1">The sequence shown here is derived from an EMBL/GenBank/DDBJ whole genome shotgun (WGS) entry which is preliminary data.</text>
</comment>
<name>A0A9Q0NHA3_9DIPT</name>
<dbReference type="EMBL" id="WJQU01000001">
    <property type="protein sequence ID" value="KAJ6649977.1"/>
    <property type="molecule type" value="Genomic_DNA"/>
</dbReference>
<keyword evidence="2" id="KW-1185">Reference proteome</keyword>
<dbReference type="AlphaFoldDB" id="A0A9Q0NHA3"/>
<dbReference type="Proteomes" id="UP001151699">
    <property type="component" value="Chromosome A"/>
</dbReference>
<organism evidence="1 2">
    <name type="scientific">Pseudolycoriella hygida</name>
    <dbReference type="NCBI Taxonomy" id="35572"/>
    <lineage>
        <taxon>Eukaryota</taxon>
        <taxon>Metazoa</taxon>
        <taxon>Ecdysozoa</taxon>
        <taxon>Arthropoda</taxon>
        <taxon>Hexapoda</taxon>
        <taxon>Insecta</taxon>
        <taxon>Pterygota</taxon>
        <taxon>Neoptera</taxon>
        <taxon>Endopterygota</taxon>
        <taxon>Diptera</taxon>
        <taxon>Nematocera</taxon>
        <taxon>Sciaroidea</taxon>
        <taxon>Sciaridae</taxon>
        <taxon>Pseudolycoriella</taxon>
    </lineage>
</organism>
<evidence type="ECO:0000313" key="2">
    <source>
        <dbReference type="Proteomes" id="UP001151699"/>
    </source>
</evidence>
<reference evidence="1" key="1">
    <citation type="submission" date="2022-07" db="EMBL/GenBank/DDBJ databases">
        <authorList>
            <person name="Trinca V."/>
            <person name="Uliana J.V.C."/>
            <person name="Torres T.T."/>
            <person name="Ward R.J."/>
            <person name="Monesi N."/>
        </authorList>
    </citation>
    <scope>NUCLEOTIDE SEQUENCE</scope>
    <source>
        <strain evidence="1">HSMRA1968</strain>
        <tissue evidence="1">Whole embryos</tissue>
    </source>
</reference>
<evidence type="ECO:0000313" key="1">
    <source>
        <dbReference type="EMBL" id="KAJ6649977.1"/>
    </source>
</evidence>
<sequence length="34" mass="3735">MDTVGLFNIADLLKLLKNSVKLLYSLAIAKSIID</sequence>
<proteinExistence type="predicted"/>
<gene>
    <name evidence="1" type="ORF">Bhyg_05220</name>
</gene>
<accession>A0A9Q0NHA3</accession>